<accession>A0ABU1HDX9</accession>
<keyword evidence="3" id="KW-1185">Reference proteome</keyword>
<dbReference type="SUPFAM" id="SSF81901">
    <property type="entry name" value="HCP-like"/>
    <property type="match status" value="1"/>
</dbReference>
<dbReference type="InterPro" id="IPR050767">
    <property type="entry name" value="Sel1_AlgK"/>
</dbReference>
<organism evidence="2 3">
    <name type="scientific">Franzmannia qiaohouensis</name>
    <dbReference type="NCBI Taxonomy" id="1329370"/>
    <lineage>
        <taxon>Bacteria</taxon>
        <taxon>Pseudomonadati</taxon>
        <taxon>Pseudomonadota</taxon>
        <taxon>Gammaproteobacteria</taxon>
        <taxon>Oceanospirillales</taxon>
        <taxon>Halomonadaceae</taxon>
        <taxon>Franzmannia</taxon>
    </lineage>
</organism>
<gene>
    <name evidence="2" type="ORF">QC821_10385</name>
</gene>
<proteinExistence type="predicted"/>
<evidence type="ECO:0000256" key="1">
    <source>
        <dbReference type="SAM" id="SignalP"/>
    </source>
</evidence>
<dbReference type="Gene3D" id="1.25.40.10">
    <property type="entry name" value="Tetratricopeptide repeat domain"/>
    <property type="match status" value="3"/>
</dbReference>
<dbReference type="Proteomes" id="UP001251374">
    <property type="component" value="Unassembled WGS sequence"/>
</dbReference>
<feature type="signal peptide" evidence="1">
    <location>
        <begin position="1"/>
        <end position="28"/>
    </location>
</feature>
<evidence type="ECO:0000313" key="3">
    <source>
        <dbReference type="Proteomes" id="UP001251374"/>
    </source>
</evidence>
<keyword evidence="1" id="KW-0732">Signal</keyword>
<dbReference type="PANTHER" id="PTHR11102">
    <property type="entry name" value="SEL-1-LIKE PROTEIN"/>
    <property type="match status" value="1"/>
</dbReference>
<evidence type="ECO:0000313" key="2">
    <source>
        <dbReference type="EMBL" id="MDR5905680.1"/>
    </source>
</evidence>
<comment type="caution">
    <text evidence="2">The sequence shown here is derived from an EMBL/GenBank/DDBJ whole genome shotgun (WGS) entry which is preliminary data.</text>
</comment>
<dbReference type="InterPro" id="IPR011990">
    <property type="entry name" value="TPR-like_helical_dom_sf"/>
</dbReference>
<dbReference type="EMBL" id="JARWAM010000006">
    <property type="protein sequence ID" value="MDR5905680.1"/>
    <property type="molecule type" value="Genomic_DNA"/>
</dbReference>
<dbReference type="RefSeq" id="WP_309720655.1">
    <property type="nucleotide sequence ID" value="NZ_JARWAM010000006.1"/>
</dbReference>
<protein>
    <submittedName>
        <fullName evidence="2">Tetratricopeptide repeat protein</fullName>
    </submittedName>
</protein>
<sequence>MFLPMRSITKSMMAGLTLTTLMLSSAWALDEEAQTAKEAGVRLYSAHQYEASIPYLEAAAEAGDVDSMYYLGEATRGETSLDWYHRAAQHGDPYAMLRLRSSGACERKDICPANGEDWGEAALHAALPMAESGDADAMFALYPVYATLGYPSAPLKWLKQAAEEGNVEAQHRLGQRIQDDRTAYSDETERLEAAEPWFRRAAEAGYPRAMSALARLLNEQGHYDESWEWMLKASEGGHINARQWLAYCYIEPDEENNGMCQVEKEPGKGWAILLAVNEEAPNMHVESALRYYGDSDDVTVEHREEGEHMMEEWLNREPPLSYFPMKFFGPHGR</sequence>
<feature type="chain" id="PRO_5046117343" evidence="1">
    <location>
        <begin position="29"/>
        <end position="333"/>
    </location>
</feature>
<name>A0ABU1HDX9_9GAMM</name>
<dbReference type="PANTHER" id="PTHR11102:SF160">
    <property type="entry name" value="ERAD-ASSOCIATED E3 UBIQUITIN-PROTEIN LIGASE COMPONENT HRD3"/>
    <property type="match status" value="1"/>
</dbReference>
<reference evidence="2 3" key="1">
    <citation type="submission" date="2023-04" db="EMBL/GenBank/DDBJ databases">
        <title>A long-awaited taxogenomic arrangement of the family Halomonadaceae.</title>
        <authorList>
            <person name="De La Haba R."/>
            <person name="Chuvochina M."/>
            <person name="Wittouck S."/>
            <person name="Arahal D.R."/>
            <person name="Sanchez-Porro C."/>
            <person name="Hugenholtz P."/>
            <person name="Ventosa A."/>
        </authorList>
    </citation>
    <scope>NUCLEOTIDE SEQUENCE [LARGE SCALE GENOMIC DNA]</scope>
    <source>
        <strain evidence="2 3">DSM 26770</strain>
    </source>
</reference>